<accession>A0ABQ5NMC2</accession>
<evidence type="ECO:0000313" key="5">
    <source>
        <dbReference type="Proteomes" id="UP001065593"/>
    </source>
</evidence>
<sequence length="343" mass="38503">MCLSMKKICYLVMCVFLTLCIGEQASAASFRDVPEDHFAYDAITWAERYDIINGYADGTFRPSDTITEQQFAKLLANFYELESPEDELIKHTTIANWSDDYYNRLASYGVPLNGYFDYGIRATAVKRGVVAQAIAHLANGKSGLDASIQFLLDYYISTGQNPQYENRHLQKFFGATNNLTRAQVILMLHRMHERNFYAISEDAQSTHDSLESLLIRAKHAQLQLDASLHLTTPTKSAWEGVYAYYYKWGQSLDDINRREAVIANVTTKGFTVAMTANDGAADGHVEGTATMTSKTKAILTQTSNGQRCVIELEQLPQALKITEVDCRSFRDEGVTFSGTLKKQ</sequence>
<proteinExistence type="predicted"/>
<organism evidence="4 5">
    <name type="scientific">Lysinibacillus piscis</name>
    <dbReference type="NCBI Taxonomy" id="2518931"/>
    <lineage>
        <taxon>Bacteria</taxon>
        <taxon>Bacillati</taxon>
        <taxon>Bacillota</taxon>
        <taxon>Bacilli</taxon>
        <taxon>Bacillales</taxon>
        <taxon>Bacillaceae</taxon>
        <taxon>Lysinibacillus</taxon>
    </lineage>
</organism>
<evidence type="ECO:0000256" key="1">
    <source>
        <dbReference type="ARBA" id="ARBA00022729"/>
    </source>
</evidence>
<dbReference type="PANTHER" id="PTHR43308">
    <property type="entry name" value="OUTER MEMBRANE PROTEIN ALPHA-RELATED"/>
    <property type="match status" value="1"/>
</dbReference>
<dbReference type="PROSITE" id="PS51272">
    <property type="entry name" value="SLH"/>
    <property type="match status" value="1"/>
</dbReference>
<dbReference type="Pfam" id="PF00395">
    <property type="entry name" value="SLH"/>
    <property type="match status" value="1"/>
</dbReference>
<evidence type="ECO:0000313" key="4">
    <source>
        <dbReference type="EMBL" id="GLC89179.1"/>
    </source>
</evidence>
<comment type="caution">
    <text evidence="4">The sequence shown here is derived from an EMBL/GenBank/DDBJ whole genome shotgun (WGS) entry which is preliminary data.</text>
</comment>
<dbReference type="EMBL" id="BRZA01000002">
    <property type="protein sequence ID" value="GLC89179.1"/>
    <property type="molecule type" value="Genomic_DNA"/>
</dbReference>
<keyword evidence="5" id="KW-1185">Reference proteome</keyword>
<protein>
    <recommendedName>
        <fullName evidence="3">SLH domain-containing protein</fullName>
    </recommendedName>
</protein>
<feature type="signal peptide" evidence="2">
    <location>
        <begin position="1"/>
        <end position="27"/>
    </location>
</feature>
<feature type="domain" description="SLH" evidence="3">
    <location>
        <begin position="26"/>
        <end position="89"/>
    </location>
</feature>
<dbReference type="Proteomes" id="UP001065593">
    <property type="component" value="Unassembled WGS sequence"/>
</dbReference>
<evidence type="ECO:0000256" key="2">
    <source>
        <dbReference type="SAM" id="SignalP"/>
    </source>
</evidence>
<gene>
    <name evidence="4" type="ORF">LYSBPC_23060</name>
</gene>
<evidence type="ECO:0000259" key="3">
    <source>
        <dbReference type="PROSITE" id="PS51272"/>
    </source>
</evidence>
<feature type="chain" id="PRO_5045355214" description="SLH domain-containing protein" evidence="2">
    <location>
        <begin position="28"/>
        <end position="343"/>
    </location>
</feature>
<dbReference type="InterPro" id="IPR051465">
    <property type="entry name" value="Cell_Envelope_Struct_Comp"/>
</dbReference>
<dbReference type="PANTHER" id="PTHR43308:SF5">
    <property type="entry name" value="S-LAYER PROTEIN _ PEPTIDOGLYCAN ENDO-BETA-N-ACETYLGLUCOSAMINIDASE"/>
    <property type="match status" value="1"/>
</dbReference>
<name>A0ABQ5NMC2_9BACI</name>
<dbReference type="InterPro" id="IPR001119">
    <property type="entry name" value="SLH_dom"/>
</dbReference>
<reference evidence="4" key="1">
    <citation type="submission" date="2022-08" db="EMBL/GenBank/DDBJ databases">
        <title>Draft genome sequence of Lysinibacillus sp. strain KH24.</title>
        <authorList>
            <person name="Kanbe H."/>
            <person name="Itoh H."/>
        </authorList>
    </citation>
    <scope>NUCLEOTIDE SEQUENCE</scope>
    <source>
        <strain evidence="4">KH24</strain>
    </source>
</reference>
<keyword evidence="1 2" id="KW-0732">Signal</keyword>